<dbReference type="Pfam" id="PF03446">
    <property type="entry name" value="NAD_binding_2"/>
    <property type="match status" value="1"/>
</dbReference>
<comment type="caution">
    <text evidence="6">The sequence shown here is derived from an EMBL/GenBank/DDBJ whole genome shotgun (WGS) entry which is preliminary data.</text>
</comment>
<dbReference type="InterPro" id="IPR008927">
    <property type="entry name" value="6-PGluconate_DH-like_C_sf"/>
</dbReference>
<dbReference type="PANTHER" id="PTHR11811">
    <property type="entry name" value="6-PHOSPHOGLUCONATE DEHYDROGENASE"/>
    <property type="match status" value="1"/>
</dbReference>
<feature type="non-terminal residue" evidence="6">
    <location>
        <position position="1"/>
    </location>
</feature>
<evidence type="ECO:0000256" key="3">
    <source>
        <dbReference type="ARBA" id="ARBA00023064"/>
    </source>
</evidence>
<dbReference type="GO" id="GO:0006098">
    <property type="term" value="P:pentose-phosphate shunt"/>
    <property type="evidence" value="ECO:0007669"/>
    <property type="project" value="InterPro"/>
</dbReference>
<evidence type="ECO:0000259" key="4">
    <source>
        <dbReference type="Pfam" id="PF00393"/>
    </source>
</evidence>
<evidence type="ECO:0008006" key="8">
    <source>
        <dbReference type="Google" id="ProtNLM"/>
    </source>
</evidence>
<name>A0A1F6TNA7_9BACT</name>
<accession>A0A1F6TNA7</accession>
<feature type="domain" description="6-phosphogluconate dehydrogenase C-terminal" evidence="4">
    <location>
        <begin position="129"/>
        <end position="239"/>
    </location>
</feature>
<dbReference type="Gene3D" id="1.10.1040.10">
    <property type="entry name" value="N-(1-d-carboxylethyl)-l-norvaline Dehydrogenase, domain 2"/>
    <property type="match status" value="1"/>
</dbReference>
<evidence type="ECO:0000259" key="5">
    <source>
        <dbReference type="Pfam" id="PF03446"/>
    </source>
</evidence>
<dbReference type="Gene3D" id="3.40.50.720">
    <property type="entry name" value="NAD(P)-binding Rossmann-like Domain"/>
    <property type="match status" value="1"/>
</dbReference>
<dbReference type="NCBIfam" id="NF007161">
    <property type="entry name" value="PRK09599.1"/>
    <property type="match status" value="1"/>
</dbReference>
<evidence type="ECO:0000256" key="2">
    <source>
        <dbReference type="ARBA" id="ARBA00023002"/>
    </source>
</evidence>
<evidence type="ECO:0000313" key="6">
    <source>
        <dbReference type="EMBL" id="OGI46572.1"/>
    </source>
</evidence>
<evidence type="ECO:0000256" key="1">
    <source>
        <dbReference type="ARBA" id="ARBA00008419"/>
    </source>
</evidence>
<sequence>KSLGMMPAYTKEEVINLFNNERVIIWLMVPSDVVDQELNIWLKLVPKGSILIDGGNSDFRLTKTRAELVSKSGSTLMDVGTSGGIWGYKNGFCMMAGGDKETFKTIEPILKTLAKPTGAYHHFGESGSGHFVKMTHNAIEYGMMESLAEGYRMLKEGPYKNLDLAAAGEVWQHHSVITSWLNELTRDALKENPELSGVEGFVAESGEARWALEMAKSLNIETPAITAAFNVRLESQKGKVNFATKLLAAMRNAFGGHPISPKASYGAGKINK</sequence>
<feature type="domain" description="6-phosphogluconate dehydrogenase NADP-binding" evidence="5">
    <location>
        <begin position="9"/>
        <end position="115"/>
    </location>
</feature>
<dbReference type="GO" id="GO:0050661">
    <property type="term" value="F:NADP binding"/>
    <property type="evidence" value="ECO:0007669"/>
    <property type="project" value="InterPro"/>
</dbReference>
<keyword evidence="3" id="KW-0311">Gluconate utilization</keyword>
<dbReference type="InterPro" id="IPR006183">
    <property type="entry name" value="Pgluconate_DH"/>
</dbReference>
<proteinExistence type="inferred from homology"/>
<dbReference type="GO" id="GO:0004616">
    <property type="term" value="F:phosphogluconate dehydrogenase (decarboxylating) activity"/>
    <property type="evidence" value="ECO:0007669"/>
    <property type="project" value="InterPro"/>
</dbReference>
<protein>
    <recommendedName>
        <fullName evidence="8">6-phosphogluconate dehydrogenase (Decarboxylating)</fullName>
    </recommendedName>
</protein>
<organism evidence="6 7">
    <name type="scientific">Candidatus Nomurabacteria bacterium GWB1_40_6</name>
    <dbReference type="NCBI Taxonomy" id="1801727"/>
    <lineage>
        <taxon>Bacteria</taxon>
        <taxon>Candidatus Nomuraibacteriota</taxon>
    </lineage>
</organism>
<gene>
    <name evidence="6" type="ORF">A2121_02915</name>
</gene>
<dbReference type="EMBL" id="MFTD01000017">
    <property type="protein sequence ID" value="OGI46572.1"/>
    <property type="molecule type" value="Genomic_DNA"/>
</dbReference>
<dbReference type="InterPro" id="IPR013328">
    <property type="entry name" value="6PGD_dom2"/>
</dbReference>
<dbReference type="Pfam" id="PF00393">
    <property type="entry name" value="6PGD"/>
    <property type="match status" value="1"/>
</dbReference>
<reference evidence="6 7" key="1">
    <citation type="journal article" date="2016" name="Nat. Commun.">
        <title>Thousands of microbial genomes shed light on interconnected biogeochemical processes in an aquifer system.</title>
        <authorList>
            <person name="Anantharaman K."/>
            <person name="Brown C.T."/>
            <person name="Hug L.A."/>
            <person name="Sharon I."/>
            <person name="Castelle C.J."/>
            <person name="Probst A.J."/>
            <person name="Thomas B.C."/>
            <person name="Singh A."/>
            <person name="Wilkins M.J."/>
            <person name="Karaoz U."/>
            <person name="Brodie E.L."/>
            <person name="Williams K.H."/>
            <person name="Hubbard S.S."/>
            <person name="Banfield J.F."/>
        </authorList>
    </citation>
    <scope>NUCLEOTIDE SEQUENCE [LARGE SCALE GENOMIC DNA]</scope>
</reference>
<evidence type="ECO:0000313" key="7">
    <source>
        <dbReference type="Proteomes" id="UP000176484"/>
    </source>
</evidence>
<dbReference type="AlphaFoldDB" id="A0A1F6TNA7"/>
<dbReference type="InterPro" id="IPR006114">
    <property type="entry name" value="6PGDH_C"/>
</dbReference>
<dbReference type="Proteomes" id="UP000176484">
    <property type="component" value="Unassembled WGS sequence"/>
</dbReference>
<dbReference type="GO" id="GO:0019521">
    <property type="term" value="P:D-gluconate metabolic process"/>
    <property type="evidence" value="ECO:0007669"/>
    <property type="project" value="UniProtKB-KW"/>
</dbReference>
<dbReference type="SUPFAM" id="SSF48179">
    <property type="entry name" value="6-phosphogluconate dehydrogenase C-terminal domain-like"/>
    <property type="match status" value="1"/>
</dbReference>
<comment type="similarity">
    <text evidence="1">Belongs to the 6-phosphogluconate dehydrogenase family.</text>
</comment>
<dbReference type="InterPro" id="IPR006115">
    <property type="entry name" value="6PGDH_NADP-bd"/>
</dbReference>
<keyword evidence="2" id="KW-0560">Oxidoreductase</keyword>
<dbReference type="SUPFAM" id="SSF51735">
    <property type="entry name" value="NAD(P)-binding Rossmann-fold domains"/>
    <property type="match status" value="1"/>
</dbReference>
<dbReference type="InterPro" id="IPR036291">
    <property type="entry name" value="NAD(P)-bd_dom_sf"/>
</dbReference>